<keyword evidence="2" id="KW-1185">Reference proteome</keyword>
<evidence type="ECO:0000313" key="2">
    <source>
        <dbReference type="Proteomes" id="UP001163714"/>
    </source>
</evidence>
<evidence type="ECO:0000313" key="1">
    <source>
        <dbReference type="EMBL" id="MCW3171249.1"/>
    </source>
</evidence>
<proteinExistence type="predicted"/>
<gene>
    <name evidence="1" type="ORF">OHT75_02010</name>
</gene>
<comment type="caution">
    <text evidence="1">The sequence shown here is derived from an EMBL/GenBank/DDBJ whole genome shotgun (WGS) entry which is preliminary data.</text>
</comment>
<organism evidence="1 2">
    <name type="scientific">Shewanella subflava</name>
    <dbReference type="NCBI Taxonomy" id="2986476"/>
    <lineage>
        <taxon>Bacteria</taxon>
        <taxon>Pseudomonadati</taxon>
        <taxon>Pseudomonadota</taxon>
        <taxon>Gammaproteobacteria</taxon>
        <taxon>Alteromonadales</taxon>
        <taxon>Shewanellaceae</taxon>
        <taxon>Shewanella</taxon>
    </lineage>
</organism>
<dbReference type="EMBL" id="JAPDMX010000002">
    <property type="protein sequence ID" value="MCW3171249.1"/>
    <property type="molecule type" value="Genomic_DNA"/>
</dbReference>
<protein>
    <submittedName>
        <fullName evidence="1">Uncharacterized protein</fullName>
    </submittedName>
</protein>
<dbReference type="RefSeq" id="WP_264724716.1">
    <property type="nucleotide sequence ID" value="NZ_JAPDMX010000002.1"/>
</dbReference>
<dbReference type="Proteomes" id="UP001163714">
    <property type="component" value="Unassembled WGS sequence"/>
</dbReference>
<name>A0ABT3I5K6_9GAMM</name>
<reference evidence="1" key="1">
    <citation type="submission" date="2022-10" db="EMBL/GenBank/DDBJ databases">
        <title>Shewanella flava sp. nov, isolated from the estuary of the Fenhe River into the Yellow River.</title>
        <authorList>
            <person name="Li Y."/>
        </authorList>
    </citation>
    <scope>NUCLEOTIDE SEQUENCE</scope>
    <source>
        <strain evidence="1">FYR11-62</strain>
    </source>
</reference>
<accession>A0ABT3I5K6</accession>
<sequence length="104" mass="11477">MAIRDESVSDFEYYAHVQKDDVVSFFNLTIGNKPCHLCGAGELQILGDQYGLITVNSEVNVFSPSAAQQMDNGTFSSYVVMCDYCGCQQFLNVKKLADTMSGKK</sequence>